<evidence type="ECO:0000313" key="2">
    <source>
        <dbReference type="EMBL" id="CVI58665.1"/>
    </source>
</evidence>
<evidence type="ECO:0000313" key="3">
    <source>
        <dbReference type="Proteomes" id="UP000192140"/>
    </source>
</evidence>
<feature type="region of interest" description="Disordered" evidence="1">
    <location>
        <begin position="1"/>
        <end position="26"/>
    </location>
</feature>
<dbReference type="Proteomes" id="UP000192140">
    <property type="component" value="Unassembled WGS sequence"/>
</dbReference>
<accession>A0A1S7TVN9</accession>
<sequence>MANTRAPQGHNRIVASGNAEKATDTG</sequence>
<reference evidence="2" key="1">
    <citation type="submission" date="2016-01" db="EMBL/GenBank/DDBJ databases">
        <authorList>
            <person name="Regsiter A."/>
            <person name="william w."/>
        </authorList>
    </citation>
    <scope>NUCLEOTIDE SEQUENCE</scope>
    <source>
        <strain evidence="2">NCPPB 1641</strain>
    </source>
</reference>
<comment type="caution">
    <text evidence="2">The sequence shown here is derived from an EMBL/GenBank/DDBJ whole genome shotgun (WGS) entry which is preliminary data.</text>
</comment>
<evidence type="ECO:0000256" key="1">
    <source>
        <dbReference type="SAM" id="MobiDB-lite"/>
    </source>
</evidence>
<gene>
    <name evidence="2" type="ORF">AGR7A_Lc120206</name>
</gene>
<proteinExistence type="predicted"/>
<organism evidence="2 3">
    <name type="scientific">Agrobacterium deltaense NCPPB 1641</name>
    <dbReference type="NCBI Taxonomy" id="1183425"/>
    <lineage>
        <taxon>Bacteria</taxon>
        <taxon>Pseudomonadati</taxon>
        <taxon>Pseudomonadota</taxon>
        <taxon>Alphaproteobacteria</taxon>
        <taxon>Hyphomicrobiales</taxon>
        <taxon>Rhizobiaceae</taxon>
        <taxon>Rhizobium/Agrobacterium group</taxon>
        <taxon>Agrobacterium</taxon>
    </lineage>
</organism>
<dbReference type="AlphaFoldDB" id="A0A1S7TVN9"/>
<dbReference type="EMBL" id="FCNP01000033">
    <property type="protein sequence ID" value="CVI58665.1"/>
    <property type="molecule type" value="Genomic_DNA"/>
</dbReference>
<keyword evidence="3" id="KW-1185">Reference proteome</keyword>
<name>A0A1S7TVN9_9HYPH</name>
<protein>
    <submittedName>
        <fullName evidence="2">Uncharacterized protein</fullName>
    </submittedName>
</protein>